<name>A0AAV0ZUU0_VICFA</name>
<dbReference type="EMBL" id="OX451737">
    <property type="protein sequence ID" value="CAI8600195.1"/>
    <property type="molecule type" value="Genomic_DNA"/>
</dbReference>
<evidence type="ECO:0000313" key="2">
    <source>
        <dbReference type="Proteomes" id="UP001157006"/>
    </source>
</evidence>
<evidence type="ECO:0000313" key="1">
    <source>
        <dbReference type="EMBL" id="CAI8600195.1"/>
    </source>
</evidence>
<reference evidence="1 2" key="1">
    <citation type="submission" date="2023-01" db="EMBL/GenBank/DDBJ databases">
        <authorList>
            <person name="Kreplak J."/>
        </authorList>
    </citation>
    <scope>NUCLEOTIDE SEQUENCE [LARGE SCALE GENOMIC DNA]</scope>
</reference>
<accession>A0AAV0ZUU0</accession>
<sequence length="116" mass="13266">MQLNVERLSSHSTHYSTRSTPLSRFNYKSEHQQNSALNLGHDALKSAQIVPMIKFSRCLHTIVTSSSAQSVLRNMCVFFCFRYLGFIGNFQTSSSCLRSYDKRVGRYICHATTAEY</sequence>
<keyword evidence="2" id="KW-1185">Reference proteome</keyword>
<gene>
    <name evidence="1" type="ORF">VFH_II210520</name>
</gene>
<organism evidence="1 2">
    <name type="scientific">Vicia faba</name>
    <name type="common">Broad bean</name>
    <name type="synonym">Faba vulgaris</name>
    <dbReference type="NCBI Taxonomy" id="3906"/>
    <lineage>
        <taxon>Eukaryota</taxon>
        <taxon>Viridiplantae</taxon>
        <taxon>Streptophyta</taxon>
        <taxon>Embryophyta</taxon>
        <taxon>Tracheophyta</taxon>
        <taxon>Spermatophyta</taxon>
        <taxon>Magnoliopsida</taxon>
        <taxon>eudicotyledons</taxon>
        <taxon>Gunneridae</taxon>
        <taxon>Pentapetalae</taxon>
        <taxon>rosids</taxon>
        <taxon>fabids</taxon>
        <taxon>Fabales</taxon>
        <taxon>Fabaceae</taxon>
        <taxon>Papilionoideae</taxon>
        <taxon>50 kb inversion clade</taxon>
        <taxon>NPAAA clade</taxon>
        <taxon>Hologalegina</taxon>
        <taxon>IRL clade</taxon>
        <taxon>Fabeae</taxon>
        <taxon>Vicia</taxon>
    </lineage>
</organism>
<protein>
    <submittedName>
        <fullName evidence="1">Uncharacterized protein</fullName>
    </submittedName>
</protein>
<dbReference type="Proteomes" id="UP001157006">
    <property type="component" value="Chromosome 2"/>
</dbReference>
<proteinExistence type="predicted"/>
<dbReference type="AlphaFoldDB" id="A0AAV0ZUU0"/>